<comment type="caution">
    <text evidence="1">The sequence shown here is derived from an EMBL/GenBank/DDBJ whole genome shotgun (WGS) entry which is preliminary data.</text>
</comment>
<evidence type="ECO:0000313" key="2">
    <source>
        <dbReference type="Proteomes" id="UP000522163"/>
    </source>
</evidence>
<dbReference type="InterPro" id="IPR051404">
    <property type="entry name" value="TA_system_antitoxin"/>
</dbReference>
<reference evidence="1 2" key="1">
    <citation type="submission" date="2020-08" db="EMBL/GenBank/DDBJ databases">
        <title>Genomic Encyclopedia of Type Strains, Phase IV (KMG-IV): sequencing the most valuable type-strain genomes for metagenomic binning, comparative biology and taxonomic classification.</title>
        <authorList>
            <person name="Goeker M."/>
        </authorList>
    </citation>
    <scope>NUCLEOTIDE SEQUENCE [LARGE SCALE GENOMIC DNA]</scope>
    <source>
        <strain evidence="1 2">DSM 17245</strain>
    </source>
</reference>
<dbReference type="RefSeq" id="WP_183684686.1">
    <property type="nucleotide sequence ID" value="NZ_CAUQVT010000024.1"/>
</dbReference>
<dbReference type="Pfam" id="PF21748">
    <property type="entry name" value="UPF0150"/>
    <property type="match status" value="1"/>
</dbReference>
<dbReference type="InterPro" id="IPR049389">
    <property type="entry name" value="TTHA0281-like"/>
</dbReference>
<dbReference type="SUPFAM" id="SSF143100">
    <property type="entry name" value="TTHA1013/TTHA0281-like"/>
    <property type="match status" value="1"/>
</dbReference>
<name>A0A7W9SHC3_9FIRM</name>
<dbReference type="InterPro" id="IPR035069">
    <property type="entry name" value="TTHA1013/TTHA0281-like"/>
</dbReference>
<gene>
    <name evidence="1" type="ORF">HNQ46_002184</name>
</gene>
<accession>A0A7W9SHC3</accession>
<evidence type="ECO:0000313" key="1">
    <source>
        <dbReference type="EMBL" id="MBB6042188.1"/>
    </source>
</evidence>
<sequence length="64" mass="7545">MREWEIQIYWSEEDKLYIADIPELKGFFADGKTRTEAIHNAEIVLAEWLEVAREEGIPIPKVKK</sequence>
<dbReference type="AlphaFoldDB" id="A0A7W9SHC3"/>
<organism evidence="1 2">
    <name type="scientific">Oribacterium sinus</name>
    <dbReference type="NCBI Taxonomy" id="237576"/>
    <lineage>
        <taxon>Bacteria</taxon>
        <taxon>Bacillati</taxon>
        <taxon>Bacillota</taxon>
        <taxon>Clostridia</taxon>
        <taxon>Lachnospirales</taxon>
        <taxon>Lachnospiraceae</taxon>
        <taxon>Oribacterium</taxon>
    </lineage>
</organism>
<dbReference type="EMBL" id="JACHHH010000013">
    <property type="protein sequence ID" value="MBB6042188.1"/>
    <property type="molecule type" value="Genomic_DNA"/>
</dbReference>
<dbReference type="Proteomes" id="UP000522163">
    <property type="component" value="Unassembled WGS sequence"/>
</dbReference>
<dbReference type="PANTHER" id="PTHR34504:SF2">
    <property type="entry name" value="UPF0150 PROTEIN SSL0259"/>
    <property type="match status" value="1"/>
</dbReference>
<proteinExistence type="predicted"/>
<dbReference type="PANTHER" id="PTHR34504">
    <property type="entry name" value="ANTITOXIN HICB"/>
    <property type="match status" value="1"/>
</dbReference>
<dbReference type="Gene3D" id="3.30.160.250">
    <property type="match status" value="1"/>
</dbReference>
<protein>
    <submittedName>
        <fullName evidence="1">Putative RNase H-like HicB family nuclease</fullName>
    </submittedName>
</protein>
<dbReference type="GeneID" id="85015697"/>